<keyword evidence="3" id="KW-0804">Transcription</keyword>
<evidence type="ECO:0000313" key="5">
    <source>
        <dbReference type="EMBL" id="RGE56537.1"/>
    </source>
</evidence>
<accession>A0A3E3HXJ6</accession>
<dbReference type="SUPFAM" id="SSF47413">
    <property type="entry name" value="lambda repressor-like DNA-binding domains"/>
    <property type="match status" value="1"/>
</dbReference>
<dbReference type="EMBL" id="QVLV01000024">
    <property type="protein sequence ID" value="RGE56537.1"/>
    <property type="molecule type" value="Genomic_DNA"/>
</dbReference>
<dbReference type="GO" id="GO:0000976">
    <property type="term" value="F:transcription cis-regulatory region binding"/>
    <property type="evidence" value="ECO:0007669"/>
    <property type="project" value="TreeGrafter"/>
</dbReference>
<dbReference type="Gene3D" id="1.10.260.40">
    <property type="entry name" value="lambda repressor-like DNA-binding domains"/>
    <property type="match status" value="1"/>
</dbReference>
<name>A0A3E3HXJ6_9FIRM</name>
<dbReference type="SMART" id="SM00354">
    <property type="entry name" value="HTH_LACI"/>
    <property type="match status" value="1"/>
</dbReference>
<evidence type="ECO:0000313" key="6">
    <source>
        <dbReference type="Proteomes" id="UP000260812"/>
    </source>
</evidence>
<keyword evidence="1" id="KW-0805">Transcription regulation</keyword>
<keyword evidence="2" id="KW-0238">DNA-binding</keyword>
<evidence type="ECO:0000259" key="4">
    <source>
        <dbReference type="PROSITE" id="PS50932"/>
    </source>
</evidence>
<dbReference type="GO" id="GO:0003700">
    <property type="term" value="F:DNA-binding transcription factor activity"/>
    <property type="evidence" value="ECO:0007669"/>
    <property type="project" value="TreeGrafter"/>
</dbReference>
<evidence type="ECO:0000256" key="1">
    <source>
        <dbReference type="ARBA" id="ARBA00023015"/>
    </source>
</evidence>
<organism evidence="5 6">
    <name type="scientific">Eisenbergiella massiliensis</name>
    <dbReference type="NCBI Taxonomy" id="1720294"/>
    <lineage>
        <taxon>Bacteria</taxon>
        <taxon>Bacillati</taxon>
        <taxon>Bacillota</taxon>
        <taxon>Clostridia</taxon>
        <taxon>Lachnospirales</taxon>
        <taxon>Lachnospiraceae</taxon>
        <taxon>Eisenbergiella</taxon>
    </lineage>
</organism>
<dbReference type="InterPro" id="IPR028082">
    <property type="entry name" value="Peripla_BP_I"/>
</dbReference>
<dbReference type="Pfam" id="PF00356">
    <property type="entry name" value="LacI"/>
    <property type="match status" value="1"/>
</dbReference>
<dbReference type="PANTHER" id="PTHR30146">
    <property type="entry name" value="LACI-RELATED TRANSCRIPTIONAL REPRESSOR"/>
    <property type="match status" value="1"/>
</dbReference>
<reference evidence="5" key="1">
    <citation type="submission" date="2018-08" db="EMBL/GenBank/DDBJ databases">
        <title>A genome reference for cultivated species of the human gut microbiota.</title>
        <authorList>
            <person name="Zou Y."/>
            <person name="Xue W."/>
            <person name="Luo G."/>
        </authorList>
    </citation>
    <scope>NUCLEOTIDE SEQUENCE [LARGE SCALE GENOMIC DNA]</scope>
    <source>
        <strain evidence="5">TF05-5AC</strain>
    </source>
</reference>
<dbReference type="AlphaFoldDB" id="A0A3E3HXJ6"/>
<evidence type="ECO:0000256" key="3">
    <source>
        <dbReference type="ARBA" id="ARBA00023163"/>
    </source>
</evidence>
<evidence type="ECO:0000256" key="2">
    <source>
        <dbReference type="ARBA" id="ARBA00023125"/>
    </source>
</evidence>
<dbReference type="Pfam" id="PF13377">
    <property type="entry name" value="Peripla_BP_3"/>
    <property type="match status" value="1"/>
</dbReference>
<protein>
    <submittedName>
        <fullName evidence="5">LacI family transcriptional regulator</fullName>
    </submittedName>
</protein>
<dbReference type="InterPro" id="IPR000843">
    <property type="entry name" value="HTH_LacI"/>
</dbReference>
<dbReference type="InterPro" id="IPR010982">
    <property type="entry name" value="Lambda_DNA-bd_dom_sf"/>
</dbReference>
<feature type="domain" description="HTH lacI-type" evidence="4">
    <location>
        <begin position="16"/>
        <end position="73"/>
    </location>
</feature>
<dbReference type="Gene3D" id="3.40.50.2300">
    <property type="match status" value="2"/>
</dbReference>
<comment type="caution">
    <text evidence="5">The sequence shown here is derived from an EMBL/GenBank/DDBJ whole genome shotgun (WGS) entry which is preliminary data.</text>
</comment>
<dbReference type="Proteomes" id="UP000260812">
    <property type="component" value="Unassembled WGS sequence"/>
</dbReference>
<dbReference type="PANTHER" id="PTHR30146:SF109">
    <property type="entry name" value="HTH-TYPE TRANSCRIPTIONAL REGULATOR GALS"/>
    <property type="match status" value="1"/>
</dbReference>
<keyword evidence="6" id="KW-1185">Reference proteome</keyword>
<dbReference type="InterPro" id="IPR046335">
    <property type="entry name" value="LacI/GalR-like_sensor"/>
</dbReference>
<dbReference type="CDD" id="cd01392">
    <property type="entry name" value="HTH_LacI"/>
    <property type="match status" value="1"/>
</dbReference>
<gene>
    <name evidence="5" type="ORF">DXC51_23900</name>
</gene>
<dbReference type="SUPFAM" id="SSF53822">
    <property type="entry name" value="Periplasmic binding protein-like I"/>
    <property type="match status" value="1"/>
</dbReference>
<sequence length="357" mass="40617">MVESYIWRMKKKNETVQIKQIAERLNISPSTVSVVLSGKGDEMRISKATQEIVQKMAQEMNYHPNVYARRLRNADTQKSHFVIAIFMNIRTTGERIAGINEGLWAAEKNKKYVLDYILEFFEYDNLSECDSVISSSMYNGALVVGTSEKDIDYLNNKQLDLPVVVMNVPGEGFSSVYVDEYQVGRECAKLFQKAAISTAGIITQIYKGRGPGMRQLGFLQACKEYEIRVEENWKIDTQERTFDCGRTAMKQLLSQQEIPQAVFIMSDKIAIGAVYTLNEENLSVPEDLSIICYGDNELLNIMKPTISCIRFSVNDMIEDAISLLIAMFENNIKEPMAKIKTADFVFRESFPNPEKCD</sequence>
<dbReference type="PROSITE" id="PS50932">
    <property type="entry name" value="HTH_LACI_2"/>
    <property type="match status" value="1"/>
</dbReference>
<proteinExistence type="predicted"/>